<keyword evidence="12 15" id="KW-0460">Magnesium</keyword>
<name>A0A1Y3XZ85_9ACTN</name>
<dbReference type="GO" id="GO:0005829">
    <property type="term" value="C:cytosol"/>
    <property type="evidence" value="ECO:0007669"/>
    <property type="project" value="TreeGrafter"/>
</dbReference>
<evidence type="ECO:0000256" key="11">
    <source>
        <dbReference type="ARBA" id="ARBA00022741"/>
    </source>
</evidence>
<dbReference type="EC" id="2.4.2.8" evidence="15"/>
<dbReference type="RefSeq" id="WP_094334818.1">
    <property type="nucleotide sequence ID" value="NZ_NFIE01000002.1"/>
</dbReference>
<dbReference type="NCBIfam" id="TIGR01203">
    <property type="entry name" value="HGPRTase"/>
    <property type="match status" value="1"/>
</dbReference>
<evidence type="ECO:0000313" key="18">
    <source>
        <dbReference type="Proteomes" id="UP000195781"/>
    </source>
</evidence>
<dbReference type="FunFam" id="3.40.50.2020:FF:000006">
    <property type="entry name" value="Hypoxanthine phosphoribosyltransferase"/>
    <property type="match status" value="1"/>
</dbReference>
<evidence type="ECO:0000256" key="7">
    <source>
        <dbReference type="ARBA" id="ARBA00022676"/>
    </source>
</evidence>
<dbReference type="InterPro" id="IPR029057">
    <property type="entry name" value="PRTase-like"/>
</dbReference>
<evidence type="ECO:0000259" key="16">
    <source>
        <dbReference type="Pfam" id="PF00156"/>
    </source>
</evidence>
<dbReference type="GO" id="GO:0046100">
    <property type="term" value="P:hypoxanthine metabolic process"/>
    <property type="evidence" value="ECO:0007669"/>
    <property type="project" value="TreeGrafter"/>
</dbReference>
<evidence type="ECO:0000256" key="4">
    <source>
        <dbReference type="ARBA" id="ARBA00004676"/>
    </source>
</evidence>
<dbReference type="InterPro" id="IPR005904">
    <property type="entry name" value="Hxn_phspho_trans"/>
</dbReference>
<comment type="cofactor">
    <cofactor evidence="1 15">
        <name>Mg(2+)</name>
        <dbReference type="ChEBI" id="CHEBI:18420"/>
    </cofactor>
</comment>
<feature type="domain" description="Phosphoribosyltransferase" evidence="16">
    <location>
        <begin position="22"/>
        <end position="169"/>
    </location>
</feature>
<organism evidence="17 18">
    <name type="scientific">[Collinsella] massiliensis</name>
    <dbReference type="NCBI Taxonomy" id="1232426"/>
    <lineage>
        <taxon>Bacteria</taxon>
        <taxon>Bacillati</taxon>
        <taxon>Actinomycetota</taxon>
        <taxon>Coriobacteriia</taxon>
        <taxon>Coriobacteriales</taxon>
        <taxon>Coriobacteriaceae</taxon>
        <taxon>Enorma</taxon>
    </lineage>
</organism>
<dbReference type="GO" id="GO:0006166">
    <property type="term" value="P:purine ribonucleoside salvage"/>
    <property type="evidence" value="ECO:0007669"/>
    <property type="project" value="UniProtKB-KW"/>
</dbReference>
<dbReference type="GO" id="GO:0004422">
    <property type="term" value="F:hypoxanthine phosphoribosyltransferase activity"/>
    <property type="evidence" value="ECO:0007669"/>
    <property type="project" value="InterPro"/>
</dbReference>
<comment type="caution">
    <text evidence="17">The sequence shown here is derived from an EMBL/GenBank/DDBJ whole genome shotgun (WGS) entry which is preliminary data.</text>
</comment>
<keyword evidence="11 15" id="KW-0547">Nucleotide-binding</keyword>
<evidence type="ECO:0000256" key="6">
    <source>
        <dbReference type="ARBA" id="ARBA00022490"/>
    </source>
</evidence>
<keyword evidence="8 15" id="KW-0808">Transferase</keyword>
<evidence type="ECO:0000256" key="3">
    <source>
        <dbReference type="ARBA" id="ARBA00004669"/>
    </source>
</evidence>
<evidence type="ECO:0000256" key="8">
    <source>
        <dbReference type="ARBA" id="ARBA00022679"/>
    </source>
</evidence>
<comment type="catalytic activity">
    <reaction evidence="13">
        <text>GMP + diphosphate = guanine + 5-phospho-alpha-D-ribose 1-diphosphate</text>
        <dbReference type="Rhea" id="RHEA:25424"/>
        <dbReference type="ChEBI" id="CHEBI:16235"/>
        <dbReference type="ChEBI" id="CHEBI:33019"/>
        <dbReference type="ChEBI" id="CHEBI:58017"/>
        <dbReference type="ChEBI" id="CHEBI:58115"/>
        <dbReference type="EC" id="2.4.2.8"/>
    </reaction>
    <physiologicalReaction direction="right-to-left" evidence="13">
        <dbReference type="Rhea" id="RHEA:25426"/>
    </physiologicalReaction>
</comment>
<evidence type="ECO:0000313" key="17">
    <source>
        <dbReference type="EMBL" id="OUN89628.1"/>
    </source>
</evidence>
<dbReference type="InterPro" id="IPR000836">
    <property type="entry name" value="PRTase_dom"/>
</dbReference>
<dbReference type="AlphaFoldDB" id="A0A1Y3XZ85"/>
<keyword evidence="18" id="KW-1185">Reference proteome</keyword>
<evidence type="ECO:0000256" key="9">
    <source>
        <dbReference type="ARBA" id="ARBA00022723"/>
    </source>
</evidence>
<dbReference type="GO" id="GO:0032264">
    <property type="term" value="P:IMP salvage"/>
    <property type="evidence" value="ECO:0007669"/>
    <property type="project" value="UniProtKB-UniPathway"/>
</dbReference>
<dbReference type="GO" id="GO:0000287">
    <property type="term" value="F:magnesium ion binding"/>
    <property type="evidence" value="ECO:0007669"/>
    <property type="project" value="TreeGrafter"/>
</dbReference>
<dbReference type="GO" id="GO:0006178">
    <property type="term" value="P:guanine salvage"/>
    <property type="evidence" value="ECO:0007669"/>
    <property type="project" value="TreeGrafter"/>
</dbReference>
<comment type="catalytic activity">
    <reaction evidence="14">
        <text>IMP + diphosphate = hypoxanthine + 5-phospho-alpha-D-ribose 1-diphosphate</text>
        <dbReference type="Rhea" id="RHEA:17973"/>
        <dbReference type="ChEBI" id="CHEBI:17368"/>
        <dbReference type="ChEBI" id="CHEBI:33019"/>
        <dbReference type="ChEBI" id="CHEBI:58017"/>
        <dbReference type="ChEBI" id="CHEBI:58053"/>
        <dbReference type="EC" id="2.4.2.8"/>
    </reaction>
    <physiologicalReaction direction="right-to-left" evidence="14">
        <dbReference type="Rhea" id="RHEA:17975"/>
    </physiologicalReaction>
</comment>
<dbReference type="EMBL" id="NFIE01000002">
    <property type="protein sequence ID" value="OUN89628.1"/>
    <property type="molecule type" value="Genomic_DNA"/>
</dbReference>
<proteinExistence type="inferred from homology"/>
<reference evidence="18" key="1">
    <citation type="submission" date="2017-04" db="EMBL/GenBank/DDBJ databases">
        <title>Function of individual gut microbiota members based on whole genome sequencing of pure cultures obtained from chicken caecum.</title>
        <authorList>
            <person name="Medvecky M."/>
            <person name="Cejkova D."/>
            <person name="Polansky O."/>
            <person name="Karasova D."/>
            <person name="Kubasova T."/>
            <person name="Cizek A."/>
            <person name="Rychlik I."/>
        </authorList>
    </citation>
    <scope>NUCLEOTIDE SEQUENCE [LARGE SCALE GENOMIC DNA]</scope>
    <source>
        <strain evidence="18">An5</strain>
    </source>
</reference>
<keyword evidence="6 15" id="KW-0963">Cytoplasm</keyword>
<dbReference type="UniPathway" id="UPA00591">
    <property type="reaction ID" value="UER00648"/>
</dbReference>
<sequence>MEEKSELSTMHPDVETILFSEEDIAQIVQRLGAEITRDYQGKDLVLIAVLRGAVVFMGDLMRAIDLPLAIDFMAVSSYGSNAKSSGIVRIVKDLDMDIKGRDVLIVEDILDSGLTLKYLMKNLSSRKPASLEVAAFLWKDVEGKQAAIDPKYVGAHCPDEFVVGYGLDFAERYRNLSYVGILKPEVYS</sequence>
<dbReference type="InterPro" id="IPR050408">
    <property type="entry name" value="HGPRT"/>
</dbReference>
<comment type="subcellular location">
    <subcellularLocation>
        <location evidence="2 15">Cytoplasm</location>
    </subcellularLocation>
</comment>
<dbReference type="Proteomes" id="UP000195781">
    <property type="component" value="Unassembled WGS sequence"/>
</dbReference>
<dbReference type="CDD" id="cd06223">
    <property type="entry name" value="PRTases_typeI"/>
    <property type="match status" value="1"/>
</dbReference>
<dbReference type="PANTHER" id="PTHR43340:SF1">
    <property type="entry name" value="HYPOXANTHINE PHOSPHORIBOSYLTRANSFERASE"/>
    <property type="match status" value="1"/>
</dbReference>
<dbReference type="Pfam" id="PF00156">
    <property type="entry name" value="Pribosyltran"/>
    <property type="match status" value="1"/>
</dbReference>
<comment type="pathway">
    <text evidence="3 15">Purine metabolism; IMP biosynthesis via salvage pathway; IMP from hypoxanthine: step 1/1.</text>
</comment>
<dbReference type="PANTHER" id="PTHR43340">
    <property type="entry name" value="HYPOXANTHINE-GUANINE PHOSPHORIBOSYLTRANSFERASE"/>
    <property type="match status" value="1"/>
</dbReference>
<dbReference type="SUPFAM" id="SSF53271">
    <property type="entry name" value="PRTase-like"/>
    <property type="match status" value="1"/>
</dbReference>
<evidence type="ECO:0000256" key="1">
    <source>
        <dbReference type="ARBA" id="ARBA00001946"/>
    </source>
</evidence>
<comment type="similarity">
    <text evidence="5 15">Belongs to the purine/pyrimidine phosphoribosyltransferase family.</text>
</comment>
<evidence type="ECO:0000256" key="14">
    <source>
        <dbReference type="ARBA" id="ARBA00049402"/>
    </source>
</evidence>
<evidence type="ECO:0000256" key="13">
    <source>
        <dbReference type="ARBA" id="ARBA00048811"/>
    </source>
</evidence>
<evidence type="ECO:0000256" key="10">
    <source>
        <dbReference type="ARBA" id="ARBA00022726"/>
    </source>
</evidence>
<dbReference type="GO" id="GO:0032263">
    <property type="term" value="P:GMP salvage"/>
    <property type="evidence" value="ECO:0007669"/>
    <property type="project" value="TreeGrafter"/>
</dbReference>
<dbReference type="GO" id="GO:0000166">
    <property type="term" value="F:nucleotide binding"/>
    <property type="evidence" value="ECO:0007669"/>
    <property type="project" value="UniProtKB-KW"/>
</dbReference>
<evidence type="ECO:0000256" key="2">
    <source>
        <dbReference type="ARBA" id="ARBA00004496"/>
    </source>
</evidence>
<dbReference type="GO" id="GO:0052657">
    <property type="term" value="F:guanine phosphoribosyltransferase activity"/>
    <property type="evidence" value="ECO:0007669"/>
    <property type="project" value="UniProtKB-ARBA"/>
</dbReference>
<dbReference type="Gene3D" id="3.40.50.2020">
    <property type="match status" value="1"/>
</dbReference>
<keyword evidence="10 15" id="KW-0660">Purine salvage</keyword>
<accession>A0A1Y3XZ85</accession>
<evidence type="ECO:0000256" key="15">
    <source>
        <dbReference type="RuleBase" id="RU364099"/>
    </source>
</evidence>
<keyword evidence="7 15" id="KW-0328">Glycosyltransferase</keyword>
<evidence type="ECO:0000256" key="5">
    <source>
        <dbReference type="ARBA" id="ARBA00008391"/>
    </source>
</evidence>
<dbReference type="OrthoDB" id="9802824at2"/>
<keyword evidence="9 15" id="KW-0479">Metal-binding</keyword>
<comment type="pathway">
    <text evidence="4">Purine metabolism; GMP biosynthesis via salvage pathway; GMP from guanine: step 1/1.</text>
</comment>
<protein>
    <recommendedName>
        <fullName evidence="15">Hypoxanthine phosphoribosyltransferase</fullName>
        <ecNumber evidence="15">2.4.2.8</ecNumber>
    </recommendedName>
</protein>
<gene>
    <name evidence="17" type="ORF">B5G02_00925</name>
</gene>
<evidence type="ECO:0000256" key="12">
    <source>
        <dbReference type="ARBA" id="ARBA00022842"/>
    </source>
</evidence>